<reference evidence="1" key="1">
    <citation type="submission" date="2022-10" db="EMBL/GenBank/DDBJ databases">
        <title>Culturing micro-colonial fungi from biological soil crusts in the Mojave desert and describing Neophaeococcomyces mojavensis, and introducing the new genera and species Taxawa tesnikishii.</title>
        <authorList>
            <person name="Kurbessoian T."/>
            <person name="Stajich J.E."/>
        </authorList>
    </citation>
    <scope>NUCLEOTIDE SEQUENCE</scope>
    <source>
        <strain evidence="1">JES_112</strain>
    </source>
</reference>
<evidence type="ECO:0000313" key="1">
    <source>
        <dbReference type="EMBL" id="KAJ9650856.1"/>
    </source>
</evidence>
<evidence type="ECO:0000313" key="2">
    <source>
        <dbReference type="Proteomes" id="UP001172386"/>
    </source>
</evidence>
<proteinExistence type="predicted"/>
<sequence>MPGKNERQLVSAHQIGLFDAHCHPTDIMSAVNHIEDMKAKVLTIMATRAQDQDLVLEVAKRYPVKGKDDMSEGQKKAYVVPSFGWHPWFAHQIYDDRESDVEIDAKQHYRSVLTPPPDDDTFLDALPSPRPLTEYIRETEQRLNEFSVALVGEIGLDRSFRVPLGSQTKSADTSKKSGGHEAGEYTAGSREGRPLSPHYVSMNHQKVILKAQLELAARMKRAVSVHSVATHGVIFDLLQSLWKGHEKPSKAALKKQKKDAPNTVESEDVKDESQDLPYPPRICMHSYSGPADALKQFLNPRVPADMFFSFSECINFASPASNKVEDVIKAVPDDKILIESDLHCAGDIMDGLLEDVLLRVCDIKGWSVEKGAHRLRDNWMRFVFGP</sequence>
<accession>A0ACC2ZT78</accession>
<gene>
    <name evidence="1" type="primary">scn1</name>
    <name evidence="1" type="ORF">H2198_009843</name>
</gene>
<organism evidence="1 2">
    <name type="scientific">Neophaeococcomyces mojaviensis</name>
    <dbReference type="NCBI Taxonomy" id="3383035"/>
    <lineage>
        <taxon>Eukaryota</taxon>
        <taxon>Fungi</taxon>
        <taxon>Dikarya</taxon>
        <taxon>Ascomycota</taxon>
        <taxon>Pezizomycotina</taxon>
        <taxon>Eurotiomycetes</taxon>
        <taxon>Chaetothyriomycetidae</taxon>
        <taxon>Chaetothyriales</taxon>
        <taxon>Chaetothyriales incertae sedis</taxon>
        <taxon>Neophaeococcomyces</taxon>
    </lineage>
</organism>
<dbReference type="EMBL" id="JAPDRQ010000302">
    <property type="protein sequence ID" value="KAJ9650856.1"/>
    <property type="molecule type" value="Genomic_DNA"/>
</dbReference>
<dbReference type="Proteomes" id="UP001172386">
    <property type="component" value="Unassembled WGS sequence"/>
</dbReference>
<name>A0ACC2ZT78_9EURO</name>
<comment type="caution">
    <text evidence="1">The sequence shown here is derived from an EMBL/GenBank/DDBJ whole genome shotgun (WGS) entry which is preliminary data.</text>
</comment>
<protein>
    <submittedName>
        <fullName evidence="1">Cut9-interacting protein scn1</fullName>
    </submittedName>
</protein>
<keyword evidence="2" id="KW-1185">Reference proteome</keyword>